<dbReference type="InterPro" id="IPR024927">
    <property type="entry name" value="Acid_PPase"/>
</dbReference>
<dbReference type="PIRSF" id="PIRSF000898">
    <property type="entry name" value="Acid_Ptase_5"/>
    <property type="match status" value="1"/>
</dbReference>
<evidence type="ECO:0000256" key="9">
    <source>
        <dbReference type="SAM" id="SignalP"/>
    </source>
</evidence>
<dbReference type="Pfam" id="PF00149">
    <property type="entry name" value="Metallophos"/>
    <property type="match status" value="1"/>
</dbReference>
<evidence type="ECO:0000256" key="4">
    <source>
        <dbReference type="ARBA" id="ARBA00022729"/>
    </source>
</evidence>
<evidence type="ECO:0000256" key="3">
    <source>
        <dbReference type="ARBA" id="ARBA00015822"/>
    </source>
</evidence>
<dbReference type="PANTHER" id="PTHR10161">
    <property type="entry name" value="TARTRATE-RESISTANT ACID PHOSPHATASE TYPE 5"/>
    <property type="match status" value="1"/>
</dbReference>
<feature type="signal peptide" evidence="9">
    <location>
        <begin position="1"/>
        <end position="20"/>
    </location>
</feature>
<dbReference type="SUPFAM" id="SSF56300">
    <property type="entry name" value="Metallo-dependent phosphatases"/>
    <property type="match status" value="1"/>
</dbReference>
<feature type="binding site" evidence="7">
    <location>
        <position position="243"/>
    </location>
    <ligand>
        <name>Fe cation</name>
        <dbReference type="ChEBI" id="CHEBI:24875"/>
        <label>1</label>
    </ligand>
</feature>
<dbReference type="GO" id="GO:0046872">
    <property type="term" value="F:metal ion binding"/>
    <property type="evidence" value="ECO:0007669"/>
    <property type="project" value="UniProtKB-KW"/>
</dbReference>
<feature type="domain" description="Calcineurin-like phosphoesterase" evidence="10">
    <location>
        <begin position="28"/>
        <end position="244"/>
    </location>
</feature>
<comment type="cofactor">
    <cofactor evidence="7">
        <name>Fe cation</name>
        <dbReference type="ChEBI" id="CHEBI:24875"/>
    </cofactor>
    <text evidence="7">Binds 2 iron ions per subunit.</text>
</comment>
<evidence type="ECO:0000256" key="5">
    <source>
        <dbReference type="ARBA" id="ARBA00022801"/>
    </source>
</evidence>
<feature type="binding site" evidence="7">
    <location>
        <position position="72"/>
    </location>
    <ligand>
        <name>Fe cation</name>
        <dbReference type="ChEBI" id="CHEBI:24875"/>
        <label>2</label>
    </ligand>
</feature>
<comment type="catalytic activity">
    <reaction evidence="1 6">
        <text>a phosphate monoester + H2O = an alcohol + phosphate</text>
        <dbReference type="Rhea" id="RHEA:15017"/>
        <dbReference type="ChEBI" id="CHEBI:15377"/>
        <dbReference type="ChEBI" id="CHEBI:30879"/>
        <dbReference type="ChEBI" id="CHEBI:43474"/>
        <dbReference type="ChEBI" id="CHEBI:67140"/>
        <dbReference type="EC" id="3.1.3.2"/>
    </reaction>
</comment>
<keyword evidence="7" id="KW-0479">Metal-binding</keyword>
<dbReference type="GO" id="GO:0003993">
    <property type="term" value="F:acid phosphatase activity"/>
    <property type="evidence" value="ECO:0007669"/>
    <property type="project" value="UniProtKB-UniRule"/>
</dbReference>
<feature type="glycosylation site" description="N-linked (GlcNAc...) asparagine" evidence="8">
    <location>
        <position position="116"/>
    </location>
</feature>
<gene>
    <name evidence="11" type="ORF">GBAR_LOCUS19528</name>
</gene>
<dbReference type="Gene3D" id="3.60.21.10">
    <property type="match status" value="1"/>
</dbReference>
<dbReference type="InterPro" id="IPR029052">
    <property type="entry name" value="Metallo-depent_PP-like"/>
</dbReference>
<evidence type="ECO:0000256" key="1">
    <source>
        <dbReference type="ARBA" id="ARBA00000032"/>
    </source>
</evidence>
<evidence type="ECO:0000256" key="8">
    <source>
        <dbReference type="PIRSR" id="PIRSR000898-3"/>
    </source>
</evidence>
<sequence>MKSPVAVFLLVVASGLPCWSRERDGEINFLVLGDWGGKPESPYTTDTEREVADQMGTTAAEVGSLFTMALGDNFYDLGVKDASDPRFQNTFENVFTAKALQSRWYVVCGNHDHYGNASAEVAYTKMSQRWYMPEFYYTEVFSIPGTGANLQLVMIDTVLLAGLTHPVLRELPPSGPASLSRAEDQWQWIQETLASSTADWIIVAGHYPVWSIAEHGPTSILVEKLRPMLEKYNVSSYLCGHDHNLQHIRESSSPVDYFVVGAGHLTDPSTAHEKDIPPDSLKFHYGVFDISESHGGFATVGITNKIMTTTFYDAKGKWCIYYDDIFTNCLS</sequence>
<keyword evidence="12" id="KW-1185">Reference proteome</keyword>
<evidence type="ECO:0000256" key="7">
    <source>
        <dbReference type="PIRSR" id="PIRSR000898-1"/>
    </source>
</evidence>
<feature type="chain" id="PRO_5041291530" description="Tartrate-resistant acid phosphatase type 5" evidence="9">
    <location>
        <begin position="21"/>
        <end position="331"/>
    </location>
</feature>
<dbReference type="Proteomes" id="UP001174909">
    <property type="component" value="Unassembled WGS sequence"/>
</dbReference>
<dbReference type="FunFam" id="3.60.21.10:FF:000062">
    <property type="entry name" value="Tartrate-resistant acid phosphatase type 5"/>
    <property type="match status" value="1"/>
</dbReference>
<feature type="binding site" evidence="7">
    <location>
        <position position="110"/>
    </location>
    <ligand>
        <name>Fe cation</name>
        <dbReference type="ChEBI" id="CHEBI:24875"/>
        <label>2</label>
    </ligand>
</feature>
<dbReference type="CDD" id="cd07378">
    <property type="entry name" value="MPP_ACP5"/>
    <property type="match status" value="1"/>
</dbReference>
<dbReference type="PANTHER" id="PTHR10161:SF14">
    <property type="entry name" value="TARTRATE-RESISTANT ACID PHOSPHATASE TYPE 5"/>
    <property type="match status" value="1"/>
</dbReference>
<evidence type="ECO:0000256" key="2">
    <source>
        <dbReference type="ARBA" id="ARBA00012646"/>
    </source>
</evidence>
<feature type="binding site" evidence="7">
    <location>
        <position position="241"/>
    </location>
    <ligand>
        <name>Fe cation</name>
        <dbReference type="ChEBI" id="CHEBI:24875"/>
        <label>2</label>
    </ligand>
</feature>
<evidence type="ECO:0000259" key="10">
    <source>
        <dbReference type="Pfam" id="PF00149"/>
    </source>
</evidence>
<dbReference type="InterPro" id="IPR051558">
    <property type="entry name" value="Metallophosphoesterase_PAP"/>
</dbReference>
<dbReference type="AlphaFoldDB" id="A0AA35WUX6"/>
<evidence type="ECO:0000313" key="11">
    <source>
        <dbReference type="EMBL" id="CAI8034748.1"/>
    </source>
</evidence>
<dbReference type="EMBL" id="CASHTH010002751">
    <property type="protein sequence ID" value="CAI8034748.1"/>
    <property type="molecule type" value="Genomic_DNA"/>
</dbReference>
<organism evidence="11 12">
    <name type="scientific">Geodia barretti</name>
    <name type="common">Barrett's horny sponge</name>
    <dbReference type="NCBI Taxonomy" id="519541"/>
    <lineage>
        <taxon>Eukaryota</taxon>
        <taxon>Metazoa</taxon>
        <taxon>Porifera</taxon>
        <taxon>Demospongiae</taxon>
        <taxon>Heteroscleromorpha</taxon>
        <taxon>Tetractinellida</taxon>
        <taxon>Astrophorina</taxon>
        <taxon>Geodiidae</taxon>
        <taxon>Geodia</taxon>
    </lineage>
</organism>
<keyword evidence="6 7" id="KW-0408">Iron</keyword>
<evidence type="ECO:0000313" key="12">
    <source>
        <dbReference type="Proteomes" id="UP001174909"/>
    </source>
</evidence>
<protein>
    <recommendedName>
        <fullName evidence="3 6">Tartrate-resistant acid phosphatase type 5</fullName>
        <ecNumber evidence="2 6">3.1.3.2</ecNumber>
    </recommendedName>
</protein>
<reference evidence="11" key="1">
    <citation type="submission" date="2023-03" db="EMBL/GenBank/DDBJ databases">
        <authorList>
            <person name="Steffen K."/>
            <person name="Cardenas P."/>
        </authorList>
    </citation>
    <scope>NUCLEOTIDE SEQUENCE</scope>
</reference>
<keyword evidence="4 9" id="KW-0732">Signal</keyword>
<dbReference type="EC" id="3.1.3.2" evidence="2 6"/>
<evidence type="ECO:0000256" key="6">
    <source>
        <dbReference type="PIRNR" id="PIRNR000898"/>
    </source>
</evidence>
<keyword evidence="5 6" id="KW-0378">Hydrolase</keyword>
<dbReference type="InterPro" id="IPR004843">
    <property type="entry name" value="Calcineurin-like_PHP"/>
</dbReference>
<feature type="binding site" evidence="7">
    <location>
        <position position="206"/>
    </location>
    <ligand>
        <name>Fe cation</name>
        <dbReference type="ChEBI" id="CHEBI:24875"/>
        <label>2</label>
    </ligand>
</feature>
<accession>A0AA35WUX6</accession>
<feature type="binding site" evidence="7">
    <location>
        <position position="75"/>
    </location>
    <ligand>
        <name>Fe cation</name>
        <dbReference type="ChEBI" id="CHEBI:24875"/>
        <label>1</label>
    </ligand>
</feature>
<comment type="caution">
    <text evidence="11">The sequence shown here is derived from an EMBL/GenBank/DDBJ whole genome shotgun (WGS) entry which is preliminary data.</text>
</comment>
<name>A0AA35WUX6_GEOBA</name>
<proteinExistence type="predicted"/>
<feature type="binding site" evidence="7">
    <location>
        <position position="34"/>
    </location>
    <ligand>
        <name>Fe cation</name>
        <dbReference type="ChEBI" id="CHEBI:24875"/>
        <label>1</label>
    </ligand>
</feature>
<feature type="binding site" evidence="7">
    <location>
        <position position="72"/>
    </location>
    <ligand>
        <name>Fe cation</name>
        <dbReference type="ChEBI" id="CHEBI:24875"/>
        <label>1</label>
    </ligand>
</feature>